<keyword evidence="5" id="KW-1185">Reference proteome</keyword>
<keyword evidence="2" id="KW-1133">Transmembrane helix</keyword>
<evidence type="ECO:0000259" key="3">
    <source>
        <dbReference type="Pfam" id="PF12706"/>
    </source>
</evidence>
<keyword evidence="2" id="KW-0472">Membrane</keyword>
<dbReference type="PANTHER" id="PTHR15032">
    <property type="entry name" value="N-ACYL-PHOSPHATIDYLETHANOLAMINE-HYDROLYZING PHOSPHOLIPASE D"/>
    <property type="match status" value="1"/>
</dbReference>
<comment type="caution">
    <text evidence="4">The sequence shown here is derived from an EMBL/GenBank/DDBJ whole genome shotgun (WGS) entry which is preliminary data.</text>
</comment>
<dbReference type="EMBL" id="ABCS01000012">
    <property type="protein sequence ID" value="EDM80230.1"/>
    <property type="molecule type" value="Genomic_DNA"/>
</dbReference>
<evidence type="ECO:0000256" key="2">
    <source>
        <dbReference type="SAM" id="Phobius"/>
    </source>
</evidence>
<feature type="compositionally biased region" description="Acidic residues" evidence="1">
    <location>
        <begin position="406"/>
        <end position="416"/>
    </location>
</feature>
<dbReference type="Pfam" id="PF12706">
    <property type="entry name" value="Lactamase_B_2"/>
    <property type="match status" value="1"/>
</dbReference>
<organism evidence="4 5">
    <name type="scientific">Plesiocystis pacifica SIR-1</name>
    <dbReference type="NCBI Taxonomy" id="391625"/>
    <lineage>
        <taxon>Bacteria</taxon>
        <taxon>Pseudomonadati</taxon>
        <taxon>Myxococcota</taxon>
        <taxon>Polyangia</taxon>
        <taxon>Nannocystales</taxon>
        <taxon>Nannocystaceae</taxon>
        <taxon>Plesiocystis</taxon>
    </lineage>
</organism>
<dbReference type="InterPro" id="IPR001279">
    <property type="entry name" value="Metallo-B-lactamas"/>
</dbReference>
<feature type="domain" description="Metallo-beta-lactamase" evidence="3">
    <location>
        <begin position="138"/>
        <end position="348"/>
    </location>
</feature>
<dbReference type="InterPro" id="IPR036866">
    <property type="entry name" value="RibonucZ/Hydroxyglut_hydro"/>
</dbReference>
<feature type="region of interest" description="Disordered" evidence="1">
    <location>
        <begin position="387"/>
        <end position="416"/>
    </location>
</feature>
<dbReference type="AlphaFoldDB" id="A6G1G6"/>
<protein>
    <recommendedName>
        <fullName evidence="3">Metallo-beta-lactamase domain-containing protein</fullName>
    </recommendedName>
</protein>
<dbReference type="Gene3D" id="3.60.15.10">
    <property type="entry name" value="Ribonuclease Z/Hydroxyacylglutathione hydrolase-like"/>
    <property type="match status" value="1"/>
</dbReference>
<proteinExistence type="predicted"/>
<dbReference type="PANTHER" id="PTHR15032:SF4">
    <property type="entry name" value="N-ACYL-PHOSPHATIDYLETHANOLAMINE-HYDROLYZING PHOSPHOLIPASE D"/>
    <property type="match status" value="1"/>
</dbReference>
<dbReference type="RefSeq" id="WP_006970565.1">
    <property type="nucleotide sequence ID" value="NZ_ABCS01000012.1"/>
</dbReference>
<gene>
    <name evidence="4" type="ORF">PPSIR1_36307</name>
</gene>
<evidence type="ECO:0000256" key="1">
    <source>
        <dbReference type="SAM" id="MobiDB-lite"/>
    </source>
</evidence>
<dbReference type="SUPFAM" id="SSF56281">
    <property type="entry name" value="Metallo-hydrolase/oxidoreductase"/>
    <property type="match status" value="1"/>
</dbReference>
<dbReference type="eggNOG" id="COG2220">
    <property type="taxonomic scope" value="Bacteria"/>
</dbReference>
<reference evidence="4 5" key="1">
    <citation type="submission" date="2007-06" db="EMBL/GenBank/DDBJ databases">
        <authorList>
            <person name="Shimkets L."/>
            <person name="Ferriera S."/>
            <person name="Johnson J."/>
            <person name="Kravitz S."/>
            <person name="Beeson K."/>
            <person name="Sutton G."/>
            <person name="Rogers Y.-H."/>
            <person name="Friedman R."/>
            <person name="Frazier M."/>
            <person name="Venter J.C."/>
        </authorList>
    </citation>
    <scope>NUCLEOTIDE SEQUENCE [LARGE SCALE GENOMIC DNA]</scope>
    <source>
        <strain evidence="4 5">SIR-1</strain>
    </source>
</reference>
<name>A6G1G6_9BACT</name>
<accession>A6G1G6</accession>
<dbReference type="Proteomes" id="UP000005801">
    <property type="component" value="Unassembled WGS sequence"/>
</dbReference>
<sequence length="416" mass="45918">MASSPSESTRPAEPSRLRRVVRVLVRVCAGLAGALLLLIVVVVAQGWRAFGKSADGARLERMEASPQYGEGIFVNPQVVLNYPDEMMRGLSRRSEHREPEAALPVVTPAPGSYDEPPSSGLRVTWLGHSTILVEIDGRRVLTDPVWSERPSPVPWAGPKRYFDPPLALDALPELDAVVISHDHYDHLDYPTIVELAAMVDERGWDTKFLVPLGVGAHLEYWGVPEARLIELDWWEVFALPGREGELGDGFTITCAPARHASGRHVFDKDATLWAGYALTGPEHRVFFSGDTGLFPAMATIGETLGPFDLTMIEVGAYDRAWPDWHLGPEQAVRAHQLVQGRALLPVHWGLWDLAYHGWTEPMERTLAAAEAVEAAVYSPRPGEAFEVDGQAPEPTRWWPEVPWVSGEDDPIEASGM</sequence>
<dbReference type="STRING" id="391625.PPSIR1_36307"/>
<keyword evidence="2" id="KW-0812">Transmembrane</keyword>
<evidence type="ECO:0000313" key="5">
    <source>
        <dbReference type="Proteomes" id="UP000005801"/>
    </source>
</evidence>
<feature type="transmembrane region" description="Helical" evidence="2">
    <location>
        <begin position="23"/>
        <end position="47"/>
    </location>
</feature>
<evidence type="ECO:0000313" key="4">
    <source>
        <dbReference type="EMBL" id="EDM80230.1"/>
    </source>
</evidence>
<dbReference type="GO" id="GO:0005737">
    <property type="term" value="C:cytoplasm"/>
    <property type="evidence" value="ECO:0007669"/>
    <property type="project" value="TreeGrafter"/>
</dbReference>